<evidence type="ECO:0008006" key="5">
    <source>
        <dbReference type="Google" id="ProtNLM"/>
    </source>
</evidence>
<dbReference type="SUPFAM" id="SSF52058">
    <property type="entry name" value="L domain-like"/>
    <property type="match status" value="1"/>
</dbReference>
<dbReference type="InterPro" id="IPR001611">
    <property type="entry name" value="Leu-rich_rpt"/>
</dbReference>
<reference evidence="3" key="1">
    <citation type="submission" date="2022-01" db="EMBL/GenBank/DDBJ databases">
        <authorList>
            <person name="King R."/>
        </authorList>
    </citation>
    <scope>NUCLEOTIDE SEQUENCE</scope>
</reference>
<dbReference type="Pfam" id="PF12799">
    <property type="entry name" value="LRR_4"/>
    <property type="match status" value="1"/>
</dbReference>
<dbReference type="PROSITE" id="PS51450">
    <property type="entry name" value="LRR"/>
    <property type="match status" value="3"/>
</dbReference>
<dbReference type="InterPro" id="IPR050216">
    <property type="entry name" value="LRR_domain-containing"/>
</dbReference>
<proteinExistence type="predicted"/>
<dbReference type="AlphaFoldDB" id="A0A9P0E0T0"/>
<keyword evidence="1" id="KW-0433">Leucine-rich repeat</keyword>
<dbReference type="InterPro" id="IPR003591">
    <property type="entry name" value="Leu-rich_rpt_typical-subtyp"/>
</dbReference>
<dbReference type="SMART" id="SM00364">
    <property type="entry name" value="LRR_BAC"/>
    <property type="match status" value="7"/>
</dbReference>
<dbReference type="OrthoDB" id="1053178at2759"/>
<dbReference type="Proteomes" id="UP001152798">
    <property type="component" value="Chromosome 1"/>
</dbReference>
<evidence type="ECO:0000313" key="4">
    <source>
        <dbReference type="Proteomes" id="UP001152798"/>
    </source>
</evidence>
<accession>A0A9P0E0T0</accession>
<dbReference type="EMBL" id="OV725077">
    <property type="protein sequence ID" value="CAH1390277.1"/>
    <property type="molecule type" value="Genomic_DNA"/>
</dbReference>
<evidence type="ECO:0000313" key="3">
    <source>
        <dbReference type="EMBL" id="CAH1390277.1"/>
    </source>
</evidence>
<dbReference type="InterPro" id="IPR032675">
    <property type="entry name" value="LRR_dom_sf"/>
</dbReference>
<gene>
    <name evidence="3" type="ORF">NEZAVI_LOCUS1499</name>
</gene>
<dbReference type="PANTHER" id="PTHR48051:SF46">
    <property type="entry name" value="LEUCINE RICH REPEAT-CONTAINING DOMAIN PROTEIN"/>
    <property type="match status" value="1"/>
</dbReference>
<evidence type="ECO:0000256" key="2">
    <source>
        <dbReference type="ARBA" id="ARBA00022737"/>
    </source>
</evidence>
<evidence type="ECO:0000256" key="1">
    <source>
        <dbReference type="ARBA" id="ARBA00022614"/>
    </source>
</evidence>
<dbReference type="GO" id="GO:0005737">
    <property type="term" value="C:cytoplasm"/>
    <property type="evidence" value="ECO:0007669"/>
    <property type="project" value="TreeGrafter"/>
</dbReference>
<sequence length="362" mass="41204">MELYSSESSDSDGFPSMKTVDYSYMMITNQILKKNIEALEQEKQRDRKPDVVQKLHVNNNQLTELPQNLSHFHNLRHIDVSNNRLRSIPETLTRFPLVTLNAKNNLITNDNLPKSFQPWASTLLKLNLGGNSLTHFPPQVLDVLQLKSLYLGSNHIEELPRNINKLSSLSLLCVGGNRLIEVPDSVGELNNLEVLIVSDNKLENLPPSIASLKKLKTLQLHKNRLRTLPTEIIKLKCLSELSLRDNPLVVKFVNDMTYNPATLLEIAARVVKVNEITHTPEDLPRCLREYLNSAHYCVNPRCNGVFFDNRVEHIKFVDFCGKYRVPLLQYLCSSKCVVDNSALREGGGHSYRTDIMRKVLLG</sequence>
<protein>
    <recommendedName>
        <fullName evidence="5">Leucine-rich repeat-containing protein 58</fullName>
    </recommendedName>
</protein>
<dbReference type="PANTHER" id="PTHR48051">
    <property type="match status" value="1"/>
</dbReference>
<dbReference type="Gene3D" id="3.80.10.10">
    <property type="entry name" value="Ribonuclease Inhibitor"/>
    <property type="match status" value="1"/>
</dbReference>
<keyword evidence="2" id="KW-0677">Repeat</keyword>
<dbReference type="InterPro" id="IPR025875">
    <property type="entry name" value="Leu-rich_rpt_4"/>
</dbReference>
<keyword evidence="4" id="KW-1185">Reference proteome</keyword>
<dbReference type="SMART" id="SM00369">
    <property type="entry name" value="LRR_TYP"/>
    <property type="match status" value="5"/>
</dbReference>
<name>A0A9P0E0T0_NEZVI</name>
<organism evidence="3 4">
    <name type="scientific">Nezara viridula</name>
    <name type="common">Southern green stink bug</name>
    <name type="synonym">Cimex viridulus</name>
    <dbReference type="NCBI Taxonomy" id="85310"/>
    <lineage>
        <taxon>Eukaryota</taxon>
        <taxon>Metazoa</taxon>
        <taxon>Ecdysozoa</taxon>
        <taxon>Arthropoda</taxon>
        <taxon>Hexapoda</taxon>
        <taxon>Insecta</taxon>
        <taxon>Pterygota</taxon>
        <taxon>Neoptera</taxon>
        <taxon>Paraneoptera</taxon>
        <taxon>Hemiptera</taxon>
        <taxon>Heteroptera</taxon>
        <taxon>Panheteroptera</taxon>
        <taxon>Pentatomomorpha</taxon>
        <taxon>Pentatomoidea</taxon>
        <taxon>Pentatomidae</taxon>
        <taxon>Pentatominae</taxon>
        <taxon>Nezara</taxon>
    </lineage>
</organism>
<dbReference type="Pfam" id="PF13855">
    <property type="entry name" value="LRR_8"/>
    <property type="match status" value="1"/>
</dbReference>